<feature type="transmembrane region" description="Helical" evidence="2">
    <location>
        <begin position="306"/>
        <end position="333"/>
    </location>
</feature>
<evidence type="ECO:0000313" key="4">
    <source>
        <dbReference type="Proteomes" id="UP000886847"/>
    </source>
</evidence>
<feature type="region of interest" description="Disordered" evidence="1">
    <location>
        <begin position="1"/>
        <end position="62"/>
    </location>
</feature>
<name>A0A9D2AVN7_9FIRM</name>
<feature type="transmembrane region" description="Helical" evidence="2">
    <location>
        <begin position="134"/>
        <end position="154"/>
    </location>
</feature>
<reference evidence="3" key="2">
    <citation type="submission" date="2021-04" db="EMBL/GenBank/DDBJ databases">
        <authorList>
            <person name="Gilroy R."/>
        </authorList>
    </citation>
    <scope>NUCLEOTIDE SEQUENCE</scope>
    <source>
        <strain evidence="3">2189</strain>
    </source>
</reference>
<dbReference type="EMBL" id="DXEW01000029">
    <property type="protein sequence ID" value="HIX50829.1"/>
    <property type="molecule type" value="Genomic_DNA"/>
</dbReference>
<protein>
    <submittedName>
        <fullName evidence="3">Uncharacterized protein</fullName>
    </submittedName>
</protein>
<gene>
    <name evidence="3" type="ORF">H9851_06080</name>
</gene>
<feature type="transmembrane region" description="Helical" evidence="2">
    <location>
        <begin position="175"/>
        <end position="194"/>
    </location>
</feature>
<comment type="caution">
    <text evidence="3">The sequence shown here is derived from an EMBL/GenBank/DDBJ whole genome shotgun (WGS) entry which is preliminary data.</text>
</comment>
<organism evidence="3 4">
    <name type="scientific">Candidatus Borkfalkia faecavium</name>
    <dbReference type="NCBI Taxonomy" id="2838508"/>
    <lineage>
        <taxon>Bacteria</taxon>
        <taxon>Bacillati</taxon>
        <taxon>Bacillota</taxon>
        <taxon>Clostridia</taxon>
        <taxon>Christensenellales</taxon>
        <taxon>Christensenellaceae</taxon>
        <taxon>Candidatus Borkfalkia</taxon>
    </lineage>
</organism>
<feature type="transmembrane region" description="Helical" evidence="2">
    <location>
        <begin position="240"/>
        <end position="264"/>
    </location>
</feature>
<keyword evidence="2" id="KW-1133">Transmembrane helix</keyword>
<dbReference type="Proteomes" id="UP000886847">
    <property type="component" value="Unassembled WGS sequence"/>
</dbReference>
<reference evidence="3" key="1">
    <citation type="journal article" date="2021" name="PeerJ">
        <title>Extensive microbial diversity within the chicken gut microbiome revealed by metagenomics and culture.</title>
        <authorList>
            <person name="Gilroy R."/>
            <person name="Ravi A."/>
            <person name="Getino M."/>
            <person name="Pursley I."/>
            <person name="Horton D.L."/>
            <person name="Alikhan N.F."/>
            <person name="Baker D."/>
            <person name="Gharbi K."/>
            <person name="Hall N."/>
            <person name="Watson M."/>
            <person name="Adriaenssens E.M."/>
            <person name="Foster-Nyarko E."/>
            <person name="Jarju S."/>
            <person name="Secka A."/>
            <person name="Antonio M."/>
            <person name="Oren A."/>
            <person name="Chaudhuri R.R."/>
            <person name="La Ragione R."/>
            <person name="Hildebrand F."/>
            <person name="Pallen M.J."/>
        </authorList>
    </citation>
    <scope>NUCLEOTIDE SEQUENCE</scope>
    <source>
        <strain evidence="3">2189</strain>
    </source>
</reference>
<proteinExistence type="predicted"/>
<keyword evidence="2" id="KW-0812">Transmembrane</keyword>
<keyword evidence="2" id="KW-0472">Membrane</keyword>
<feature type="transmembrane region" description="Helical" evidence="2">
    <location>
        <begin position="206"/>
        <end position="228"/>
    </location>
</feature>
<sequence>MNEERYPLGAPEGADMPNEVPTQGTALNDAAPLQGAAQGSAQTAQNAPAMQEDSVPMQKDDAPVQEAGTPVQEDNAPVQEAVTPAAQEELPAAMRGMRKSRMKKQLIAGIVLIAAAAVLLFLSVPLGFFGSPSLLLLLIGIGAAGVILLLCALYQKLMLRGFKNCPGEEFAHSKALAAIGATVLGLALIVLLVLGPVTQWDIGASFAIPVAIGGGVVLLCALGARLSAGAAAQGKPYSALPMAAISIDFGFAVLLFGGMFLYAVSSLLSLLGLLMAFLSIFTPFAGVACGIVALTKKNKLTKGGTALSIIAIALPVVVCAVVILLFSTGVWVIRLM</sequence>
<accession>A0A9D2AVN7</accession>
<dbReference type="AlphaFoldDB" id="A0A9D2AVN7"/>
<evidence type="ECO:0000256" key="2">
    <source>
        <dbReference type="SAM" id="Phobius"/>
    </source>
</evidence>
<feature type="transmembrane region" description="Helical" evidence="2">
    <location>
        <begin position="270"/>
        <end position="294"/>
    </location>
</feature>
<feature type="transmembrane region" description="Helical" evidence="2">
    <location>
        <begin position="106"/>
        <end position="128"/>
    </location>
</feature>
<evidence type="ECO:0000313" key="3">
    <source>
        <dbReference type="EMBL" id="HIX50829.1"/>
    </source>
</evidence>
<evidence type="ECO:0000256" key="1">
    <source>
        <dbReference type="SAM" id="MobiDB-lite"/>
    </source>
</evidence>
<feature type="compositionally biased region" description="Low complexity" evidence="1">
    <location>
        <begin position="34"/>
        <end position="47"/>
    </location>
</feature>